<evidence type="ECO:0000313" key="18">
    <source>
        <dbReference type="Proteomes" id="UP000008022"/>
    </source>
</evidence>
<dbReference type="PROSITE" id="PS50089">
    <property type="entry name" value="ZF_RING_2"/>
    <property type="match status" value="1"/>
</dbReference>
<keyword evidence="8 14" id="KW-0863">Zinc-finger</keyword>
<keyword evidence="7" id="KW-0479">Metal-binding</keyword>
<dbReference type="Pfam" id="PF13639">
    <property type="entry name" value="zf-RING_2"/>
    <property type="match status" value="1"/>
</dbReference>
<dbReference type="SUPFAM" id="SSF57850">
    <property type="entry name" value="RING/U-box"/>
    <property type="match status" value="1"/>
</dbReference>
<dbReference type="STRING" id="4529.A0A0E0P5P2"/>
<reference evidence="17" key="2">
    <citation type="submission" date="2015-06" db="UniProtKB">
        <authorList>
            <consortium name="EnsemblPlants"/>
        </authorList>
    </citation>
    <scope>IDENTIFICATION</scope>
</reference>
<accession>A0A0E0P5P2</accession>
<evidence type="ECO:0000256" key="9">
    <source>
        <dbReference type="ARBA" id="ARBA00022786"/>
    </source>
</evidence>
<dbReference type="Gramene" id="ORUFI04G04260.1">
    <property type="protein sequence ID" value="ORUFI04G04260.1"/>
    <property type="gene ID" value="ORUFI04G04260"/>
</dbReference>
<keyword evidence="9" id="KW-0833">Ubl conjugation pathway</keyword>
<keyword evidence="15" id="KW-0732">Signal</keyword>
<dbReference type="FunFam" id="3.30.40.10:FF:000187">
    <property type="entry name" value="E3 ubiquitin-protein ligase ATL6"/>
    <property type="match status" value="1"/>
</dbReference>
<evidence type="ECO:0000256" key="10">
    <source>
        <dbReference type="ARBA" id="ARBA00022833"/>
    </source>
</evidence>
<comment type="similarity">
    <text evidence="13">Belongs to the RING-type zinc finger family. ATL subfamily.</text>
</comment>
<evidence type="ECO:0000256" key="5">
    <source>
        <dbReference type="ARBA" id="ARBA00022679"/>
    </source>
</evidence>
<proteinExistence type="inferred from homology"/>
<dbReference type="HOGENOM" id="CLU_125673_0_0_1"/>
<dbReference type="PANTHER" id="PTHR14155:SF561">
    <property type="entry name" value="RING-TYPE DOMAIN-CONTAINING PROTEIN"/>
    <property type="match status" value="1"/>
</dbReference>
<feature type="chain" id="PRO_5002369717" description="RING-type E3 ubiquitin transferase" evidence="15">
    <location>
        <begin position="21"/>
        <end position="186"/>
    </location>
</feature>
<dbReference type="eggNOG" id="KOG0800">
    <property type="taxonomic scope" value="Eukaryota"/>
</dbReference>
<keyword evidence="12" id="KW-0472">Membrane</keyword>
<evidence type="ECO:0000256" key="1">
    <source>
        <dbReference type="ARBA" id="ARBA00000900"/>
    </source>
</evidence>
<keyword evidence="10" id="KW-0862">Zinc</keyword>
<dbReference type="AlphaFoldDB" id="A0A0E0P5P2"/>
<comment type="subcellular location">
    <subcellularLocation>
        <location evidence="2">Membrane</location>
        <topology evidence="2">Single-pass membrane protein</topology>
    </subcellularLocation>
</comment>
<feature type="signal peptide" evidence="15">
    <location>
        <begin position="1"/>
        <end position="20"/>
    </location>
</feature>
<organism evidence="17 18">
    <name type="scientific">Oryza rufipogon</name>
    <name type="common">Brownbeard rice</name>
    <name type="synonym">Asian wild rice</name>
    <dbReference type="NCBI Taxonomy" id="4529"/>
    <lineage>
        <taxon>Eukaryota</taxon>
        <taxon>Viridiplantae</taxon>
        <taxon>Streptophyta</taxon>
        <taxon>Embryophyta</taxon>
        <taxon>Tracheophyta</taxon>
        <taxon>Spermatophyta</taxon>
        <taxon>Magnoliopsida</taxon>
        <taxon>Liliopsida</taxon>
        <taxon>Poales</taxon>
        <taxon>Poaceae</taxon>
        <taxon>BOP clade</taxon>
        <taxon>Oryzoideae</taxon>
        <taxon>Oryzeae</taxon>
        <taxon>Oryzinae</taxon>
        <taxon>Oryza</taxon>
    </lineage>
</organism>
<dbReference type="EC" id="2.3.2.27" evidence="4"/>
<dbReference type="InterPro" id="IPR053238">
    <property type="entry name" value="RING-H2_zinc_finger"/>
</dbReference>
<dbReference type="EnsemblPlants" id="ORUFI04G04260.1">
    <property type="protein sequence ID" value="ORUFI04G04260.1"/>
    <property type="gene ID" value="ORUFI04G04260"/>
</dbReference>
<dbReference type="GO" id="GO:0061630">
    <property type="term" value="F:ubiquitin protein ligase activity"/>
    <property type="evidence" value="ECO:0007669"/>
    <property type="project" value="UniProtKB-EC"/>
</dbReference>
<keyword evidence="6" id="KW-0812">Transmembrane</keyword>
<evidence type="ECO:0000256" key="7">
    <source>
        <dbReference type="ARBA" id="ARBA00022723"/>
    </source>
</evidence>
<evidence type="ECO:0000256" key="14">
    <source>
        <dbReference type="PROSITE-ProRule" id="PRU00175"/>
    </source>
</evidence>
<dbReference type="InterPro" id="IPR001841">
    <property type="entry name" value="Znf_RING"/>
</dbReference>
<keyword evidence="5" id="KW-0808">Transferase</keyword>
<evidence type="ECO:0000259" key="16">
    <source>
        <dbReference type="PROSITE" id="PS50089"/>
    </source>
</evidence>
<evidence type="ECO:0000256" key="3">
    <source>
        <dbReference type="ARBA" id="ARBA00004906"/>
    </source>
</evidence>
<dbReference type="Gene3D" id="3.30.40.10">
    <property type="entry name" value="Zinc/RING finger domain, C3HC4 (zinc finger)"/>
    <property type="match status" value="1"/>
</dbReference>
<evidence type="ECO:0000256" key="4">
    <source>
        <dbReference type="ARBA" id="ARBA00012483"/>
    </source>
</evidence>
<evidence type="ECO:0000256" key="12">
    <source>
        <dbReference type="ARBA" id="ARBA00023136"/>
    </source>
</evidence>
<dbReference type="GO" id="GO:0016020">
    <property type="term" value="C:membrane"/>
    <property type="evidence" value="ECO:0007669"/>
    <property type="project" value="UniProtKB-SubCell"/>
</dbReference>
<evidence type="ECO:0000256" key="6">
    <source>
        <dbReference type="ARBA" id="ARBA00022692"/>
    </source>
</evidence>
<keyword evidence="18" id="KW-1185">Reference proteome</keyword>
<feature type="domain" description="RING-type" evidence="16">
    <location>
        <begin position="74"/>
        <end position="117"/>
    </location>
</feature>
<sequence length="186" mass="18964">MGRHYAFVAHVIVLLSIAHAAPRPPLPRIVAVGAVLCTPARPFASSVGNIGGGTWGSTYATARAVKAGHGALECAVCLAEFVDDGEKLCLLPGCCHVFHTACIDVWLAAHVTCPVCRADLADRAVAAAGHVLAADQAAPQVGEHGHHARDRIKRAVGFGGIADNVGGASEPAMVAAAPCIVQATLE</sequence>
<name>A0A0E0P5P2_ORYRU</name>
<evidence type="ECO:0000256" key="15">
    <source>
        <dbReference type="SAM" id="SignalP"/>
    </source>
</evidence>
<dbReference type="InterPro" id="IPR013083">
    <property type="entry name" value="Znf_RING/FYVE/PHD"/>
</dbReference>
<dbReference type="Proteomes" id="UP000008022">
    <property type="component" value="Unassembled WGS sequence"/>
</dbReference>
<evidence type="ECO:0000256" key="11">
    <source>
        <dbReference type="ARBA" id="ARBA00022989"/>
    </source>
</evidence>
<evidence type="ECO:0000256" key="13">
    <source>
        <dbReference type="ARBA" id="ARBA00024209"/>
    </source>
</evidence>
<reference evidence="18" key="1">
    <citation type="submission" date="2013-06" db="EMBL/GenBank/DDBJ databases">
        <authorList>
            <person name="Zhao Q."/>
        </authorList>
    </citation>
    <scope>NUCLEOTIDE SEQUENCE</scope>
    <source>
        <strain evidence="18">cv. W1943</strain>
    </source>
</reference>
<protein>
    <recommendedName>
        <fullName evidence="4">RING-type E3 ubiquitin transferase</fullName>
        <ecNumber evidence="4">2.3.2.27</ecNumber>
    </recommendedName>
</protein>
<keyword evidence="11" id="KW-1133">Transmembrane helix</keyword>
<comment type="catalytic activity">
    <reaction evidence="1">
        <text>S-ubiquitinyl-[E2 ubiquitin-conjugating enzyme]-L-cysteine + [acceptor protein]-L-lysine = [E2 ubiquitin-conjugating enzyme]-L-cysteine + N(6)-ubiquitinyl-[acceptor protein]-L-lysine.</text>
        <dbReference type="EC" id="2.3.2.27"/>
    </reaction>
</comment>
<evidence type="ECO:0000256" key="2">
    <source>
        <dbReference type="ARBA" id="ARBA00004167"/>
    </source>
</evidence>
<dbReference type="SMART" id="SM00184">
    <property type="entry name" value="RING"/>
    <property type="match status" value="1"/>
</dbReference>
<evidence type="ECO:0000256" key="8">
    <source>
        <dbReference type="ARBA" id="ARBA00022771"/>
    </source>
</evidence>
<evidence type="ECO:0000313" key="17">
    <source>
        <dbReference type="EnsemblPlants" id="ORUFI04G04260.1"/>
    </source>
</evidence>
<comment type="pathway">
    <text evidence="3">Protein modification; protein ubiquitination.</text>
</comment>
<dbReference type="GO" id="GO:0008270">
    <property type="term" value="F:zinc ion binding"/>
    <property type="evidence" value="ECO:0007669"/>
    <property type="project" value="UniProtKB-KW"/>
</dbReference>
<dbReference type="PANTHER" id="PTHR14155">
    <property type="entry name" value="RING FINGER DOMAIN-CONTAINING"/>
    <property type="match status" value="1"/>
</dbReference>